<dbReference type="InterPro" id="IPR050074">
    <property type="entry name" value="DHO_dehydrogenase"/>
</dbReference>
<evidence type="ECO:0000256" key="7">
    <source>
        <dbReference type="SAM" id="SignalP"/>
    </source>
</evidence>
<evidence type="ECO:0000256" key="6">
    <source>
        <dbReference type="ARBA" id="ARBA00023002"/>
    </source>
</evidence>
<protein>
    <submittedName>
        <fullName evidence="9">Dihydroorotate dehydrogenase-like protein</fullName>
    </submittedName>
</protein>
<dbReference type="GO" id="GO:0044205">
    <property type="term" value="P:'de novo' UMP biosynthetic process"/>
    <property type="evidence" value="ECO:0007669"/>
    <property type="project" value="UniProtKB-UniPathway"/>
</dbReference>
<keyword evidence="10" id="KW-1185">Reference proteome</keyword>
<dbReference type="InterPro" id="IPR005720">
    <property type="entry name" value="Dihydroorotate_DH_cat"/>
</dbReference>
<evidence type="ECO:0000259" key="8">
    <source>
        <dbReference type="Pfam" id="PF01180"/>
    </source>
</evidence>
<gene>
    <name evidence="9" type="ORF">F0U83_00185</name>
</gene>
<keyword evidence="5" id="KW-0665">Pyrimidine biosynthesis</keyword>
<dbReference type="SUPFAM" id="SSF51395">
    <property type="entry name" value="FMN-linked oxidoreductases"/>
    <property type="match status" value="1"/>
</dbReference>
<keyword evidence="6" id="KW-0560">Oxidoreductase</keyword>
<dbReference type="OrthoDB" id="9794954at2"/>
<dbReference type="GO" id="GO:0004152">
    <property type="term" value="F:dihydroorotate dehydrogenase activity"/>
    <property type="evidence" value="ECO:0007669"/>
    <property type="project" value="InterPro"/>
</dbReference>
<dbReference type="AlphaFoldDB" id="A0A5P1R6D4"/>
<organism evidence="9 10">
    <name type="scientific">Neptunomonas concharum</name>
    <dbReference type="NCBI Taxonomy" id="1031538"/>
    <lineage>
        <taxon>Bacteria</taxon>
        <taxon>Pseudomonadati</taxon>
        <taxon>Pseudomonadota</taxon>
        <taxon>Gammaproteobacteria</taxon>
        <taxon>Oceanospirillales</taxon>
        <taxon>Oceanospirillaceae</taxon>
        <taxon>Neptunomonas</taxon>
    </lineage>
</organism>
<evidence type="ECO:0000313" key="10">
    <source>
        <dbReference type="Proteomes" id="UP000324760"/>
    </source>
</evidence>
<keyword evidence="7" id="KW-0732">Signal</keyword>
<dbReference type="PANTHER" id="PTHR48109:SF3">
    <property type="entry name" value="SLL0744 PROTEIN"/>
    <property type="match status" value="1"/>
</dbReference>
<dbReference type="EMBL" id="CP043869">
    <property type="protein sequence ID" value="QEQ95247.1"/>
    <property type="molecule type" value="Genomic_DNA"/>
</dbReference>
<dbReference type="GO" id="GO:0005737">
    <property type="term" value="C:cytoplasm"/>
    <property type="evidence" value="ECO:0007669"/>
    <property type="project" value="InterPro"/>
</dbReference>
<evidence type="ECO:0000256" key="1">
    <source>
        <dbReference type="ARBA" id="ARBA00001917"/>
    </source>
</evidence>
<dbReference type="NCBIfam" id="NF005741">
    <property type="entry name" value="PRK07565.1"/>
    <property type="match status" value="1"/>
</dbReference>
<comment type="pathway">
    <text evidence="2">Pyrimidine metabolism; UMP biosynthesis via de novo pathway.</text>
</comment>
<dbReference type="InterPro" id="IPR013785">
    <property type="entry name" value="Aldolase_TIM"/>
</dbReference>
<dbReference type="Proteomes" id="UP000324760">
    <property type="component" value="Chromosome"/>
</dbReference>
<feature type="signal peptide" evidence="7">
    <location>
        <begin position="1"/>
        <end position="21"/>
    </location>
</feature>
<dbReference type="RefSeq" id="WP_138985949.1">
    <property type="nucleotide sequence ID" value="NZ_CP043869.1"/>
</dbReference>
<evidence type="ECO:0000256" key="4">
    <source>
        <dbReference type="ARBA" id="ARBA00022643"/>
    </source>
</evidence>
<dbReference type="PANTHER" id="PTHR48109">
    <property type="entry name" value="DIHYDROOROTATE DEHYDROGENASE (QUINONE), MITOCHONDRIAL-RELATED"/>
    <property type="match status" value="1"/>
</dbReference>
<accession>A0A5P1R6D4</accession>
<comment type="cofactor">
    <cofactor evidence="1">
        <name>FMN</name>
        <dbReference type="ChEBI" id="CHEBI:58210"/>
    </cofactor>
</comment>
<evidence type="ECO:0000256" key="3">
    <source>
        <dbReference type="ARBA" id="ARBA00022630"/>
    </source>
</evidence>
<dbReference type="InterPro" id="IPR012135">
    <property type="entry name" value="Dihydroorotate_DH_1_2"/>
</dbReference>
<evidence type="ECO:0000256" key="2">
    <source>
        <dbReference type="ARBA" id="ARBA00004725"/>
    </source>
</evidence>
<keyword evidence="3" id="KW-0285">Flavoprotein</keyword>
<evidence type="ECO:0000256" key="5">
    <source>
        <dbReference type="ARBA" id="ARBA00022975"/>
    </source>
</evidence>
<dbReference type="Pfam" id="PF01180">
    <property type="entry name" value="DHO_dh"/>
    <property type="match status" value="1"/>
</dbReference>
<dbReference type="KEGG" id="ncu:F0U83_00185"/>
<feature type="chain" id="PRO_5024837391" evidence="7">
    <location>
        <begin position="22"/>
        <end position="333"/>
    </location>
</feature>
<feature type="domain" description="Dihydroorotate dehydrogenase catalytic" evidence="8">
    <location>
        <begin position="94"/>
        <end position="291"/>
    </location>
</feature>
<proteinExistence type="predicted"/>
<dbReference type="PIRSF" id="PIRSF000164">
    <property type="entry name" value="DHO_oxidase"/>
    <property type="match status" value="1"/>
</dbReference>
<keyword evidence="4" id="KW-0288">FMN</keyword>
<dbReference type="UniPathway" id="UPA00070"/>
<dbReference type="GO" id="GO:0006207">
    <property type="term" value="P:'de novo' pyrimidine nucleobase biosynthetic process"/>
    <property type="evidence" value="ECO:0007669"/>
    <property type="project" value="TreeGrafter"/>
</dbReference>
<evidence type="ECO:0000313" key="9">
    <source>
        <dbReference type="EMBL" id="QEQ95247.1"/>
    </source>
</evidence>
<name>A0A5P1R6D4_9GAMM</name>
<sequence length="333" mass="36868">MNRLLSHYLGMTLSSPLVASASPLTAGVQSAKQLEDAGIGAIVMRSLFEEHCQRDNELIHQILHDQDIGHFEADGYLPPPILEKMKTTEDRYLETLMAMKAQLSVPIIASLNGVSPEGWEEHASNMQQAGADALELNIYYVAANLNETSEQVEKRYTDIVRTVRERVDIPIAVKLSSQFSSPIHMIEKIKMAGADAVVLFNRFYQPSINLETLDVDSQIQLSTSAELAERIRWTAILKHQVAIDIAVTGGVHTATDVIKASLAGANTTQVCSVLLKHGTPVIASITDDVTRWLEANEYESLEQLRGSVSYKHSQDPAAYERANYLDVLDNWQP</sequence>
<reference evidence="9 10" key="1">
    <citation type="journal article" date="2019" name="Biochem. Eng. J.">
        <title>Metabolic engineering of the marine bacteria Neptunomonas concharum for the production of acetoin and meso-2,3-butanediol from acetate.</title>
        <authorList>
            <person name="Li W."/>
            <person name="Pu N."/>
            <person name="Liu C.-X."/>
            <person name="Yuan Q.-P."/>
            <person name="Li Z.-J."/>
        </authorList>
    </citation>
    <scope>NUCLEOTIDE SEQUENCE [LARGE SCALE GENOMIC DNA]</scope>
    <source>
        <strain evidence="9 10">JCM17730</strain>
    </source>
</reference>
<dbReference type="Gene3D" id="3.20.20.70">
    <property type="entry name" value="Aldolase class I"/>
    <property type="match status" value="1"/>
</dbReference>